<dbReference type="AlphaFoldDB" id="A0A7X9WT76"/>
<keyword evidence="5 6" id="KW-0472">Membrane</keyword>
<feature type="transmembrane region" description="Helical" evidence="6">
    <location>
        <begin position="351"/>
        <end position="370"/>
    </location>
</feature>
<feature type="transmembrane region" description="Helical" evidence="6">
    <location>
        <begin position="41"/>
        <end position="64"/>
    </location>
</feature>
<evidence type="ECO:0000256" key="5">
    <source>
        <dbReference type="ARBA" id="ARBA00023136"/>
    </source>
</evidence>
<comment type="caution">
    <text evidence="7">The sequence shown here is derived from an EMBL/GenBank/DDBJ whole genome shotgun (WGS) entry which is preliminary data.</text>
</comment>
<feature type="transmembrane region" description="Helical" evidence="6">
    <location>
        <begin position="147"/>
        <end position="165"/>
    </location>
</feature>
<keyword evidence="8" id="KW-1185">Reference proteome</keyword>
<sequence length="467" mass="47915">MSGLLHSGARLVVGRVGLSGLRMGAALIVACLAGAEQFGAYALLLSLVGLAEWLVDFGQTDIGVRDAARRPRRRAAVLDALARTKRVQGPAVAVALPLLLLAAGQDRDVVLAGCAGSVAVLATAWLQPARATLRLALRMDRDIGAELAGVAVMLPLLALACLHRAPLPLLVASFAVARLVQAALTIHWAGPIDMHSATRLTPTRLAGQALPLGCAGLLVLLYDALAPLLLARLMDMRAVALYVAAARFIMPVLVAVQAVGSAAFPVIARDWRRDPAAFARTQQATLLLSVALAALLFAGIHGGAAFMIGLMGPDFVAGAPLLQLMAWTLLARAITTAMAPLIVIAGWQGRAMLLTLLSLAGQCAALFLLVPHMGVTGAALGCLLVELLLGTVAVSAIAQRATGVAIDWRPIATTIGSAIATALLIAASPIAGSFAGGLAAGLILLGALMLIGRRDAPLWRQLAGGVA</sequence>
<evidence type="ECO:0000256" key="3">
    <source>
        <dbReference type="ARBA" id="ARBA00022692"/>
    </source>
</evidence>
<evidence type="ECO:0000256" key="4">
    <source>
        <dbReference type="ARBA" id="ARBA00022989"/>
    </source>
</evidence>
<evidence type="ECO:0000256" key="6">
    <source>
        <dbReference type="SAM" id="Phobius"/>
    </source>
</evidence>
<reference evidence="7 8" key="1">
    <citation type="submission" date="2020-04" db="EMBL/GenBank/DDBJ databases">
        <title>Sphingobium sp. AR-3-1 isolated from Arctic soil.</title>
        <authorList>
            <person name="Dahal R.H."/>
            <person name="Chaudhary D.K."/>
        </authorList>
    </citation>
    <scope>NUCLEOTIDE SEQUENCE [LARGE SCALE GENOMIC DNA]</scope>
    <source>
        <strain evidence="7 8">AR-3-1</strain>
    </source>
</reference>
<comment type="subcellular location">
    <subcellularLocation>
        <location evidence="1">Cell membrane</location>
        <topology evidence="1">Multi-pass membrane protein</topology>
    </subcellularLocation>
</comment>
<name>A0A7X9WT76_9SPHN</name>
<evidence type="ECO:0000313" key="8">
    <source>
        <dbReference type="Proteomes" id="UP000519023"/>
    </source>
</evidence>
<dbReference type="RefSeq" id="WP_169571289.1">
    <property type="nucleotide sequence ID" value="NZ_JABBFV010000002.1"/>
</dbReference>
<feature type="transmembrane region" description="Helical" evidence="6">
    <location>
        <begin position="410"/>
        <end position="428"/>
    </location>
</feature>
<proteinExistence type="predicted"/>
<feature type="transmembrane region" description="Helical" evidence="6">
    <location>
        <begin position="376"/>
        <end position="398"/>
    </location>
</feature>
<feature type="transmembrane region" description="Helical" evidence="6">
    <location>
        <begin position="285"/>
        <end position="312"/>
    </location>
</feature>
<keyword evidence="3 6" id="KW-0812">Transmembrane</keyword>
<feature type="transmembrane region" description="Helical" evidence="6">
    <location>
        <begin position="324"/>
        <end position="344"/>
    </location>
</feature>
<feature type="transmembrane region" description="Helical" evidence="6">
    <location>
        <begin position="239"/>
        <end position="264"/>
    </location>
</feature>
<protein>
    <submittedName>
        <fullName evidence="7">Oligosaccharide flippase family protein</fullName>
    </submittedName>
</protein>
<evidence type="ECO:0000256" key="2">
    <source>
        <dbReference type="ARBA" id="ARBA00022475"/>
    </source>
</evidence>
<feature type="transmembrane region" description="Helical" evidence="6">
    <location>
        <begin position="210"/>
        <end position="233"/>
    </location>
</feature>
<dbReference type="GO" id="GO:0005886">
    <property type="term" value="C:plasma membrane"/>
    <property type="evidence" value="ECO:0007669"/>
    <property type="project" value="UniProtKB-SubCell"/>
</dbReference>
<dbReference type="Proteomes" id="UP000519023">
    <property type="component" value="Unassembled WGS sequence"/>
</dbReference>
<dbReference type="PANTHER" id="PTHR30250">
    <property type="entry name" value="PST FAMILY PREDICTED COLANIC ACID TRANSPORTER"/>
    <property type="match status" value="1"/>
</dbReference>
<evidence type="ECO:0000256" key="1">
    <source>
        <dbReference type="ARBA" id="ARBA00004651"/>
    </source>
</evidence>
<dbReference type="InterPro" id="IPR002797">
    <property type="entry name" value="Polysacc_synth"/>
</dbReference>
<dbReference type="InterPro" id="IPR050833">
    <property type="entry name" value="Poly_Biosynth_Transport"/>
</dbReference>
<evidence type="ECO:0000313" key="7">
    <source>
        <dbReference type="EMBL" id="NML09424.1"/>
    </source>
</evidence>
<feature type="transmembrane region" description="Helical" evidence="6">
    <location>
        <begin position="171"/>
        <end position="189"/>
    </location>
</feature>
<dbReference type="PANTHER" id="PTHR30250:SF31">
    <property type="entry name" value="INNER MEMBRANE PROTEIN YGHQ"/>
    <property type="match status" value="1"/>
</dbReference>
<organism evidence="7 8">
    <name type="scientific">Sphingobium psychrophilum</name>
    <dbReference type="NCBI Taxonomy" id="2728834"/>
    <lineage>
        <taxon>Bacteria</taxon>
        <taxon>Pseudomonadati</taxon>
        <taxon>Pseudomonadota</taxon>
        <taxon>Alphaproteobacteria</taxon>
        <taxon>Sphingomonadales</taxon>
        <taxon>Sphingomonadaceae</taxon>
        <taxon>Sphingobium</taxon>
    </lineage>
</organism>
<feature type="transmembrane region" description="Helical" evidence="6">
    <location>
        <begin position="12"/>
        <end position="35"/>
    </location>
</feature>
<dbReference type="EMBL" id="JABBFV010000002">
    <property type="protein sequence ID" value="NML09424.1"/>
    <property type="molecule type" value="Genomic_DNA"/>
</dbReference>
<feature type="transmembrane region" description="Helical" evidence="6">
    <location>
        <begin position="434"/>
        <end position="452"/>
    </location>
</feature>
<accession>A0A7X9WT76</accession>
<gene>
    <name evidence="7" type="ORF">HHL08_04580</name>
</gene>
<keyword evidence="2" id="KW-1003">Cell membrane</keyword>
<dbReference type="Pfam" id="PF01943">
    <property type="entry name" value="Polysacc_synt"/>
    <property type="match status" value="1"/>
</dbReference>
<keyword evidence="4 6" id="KW-1133">Transmembrane helix</keyword>